<comment type="caution">
    <text evidence="1">The sequence shown here is derived from an EMBL/GenBank/DDBJ whole genome shotgun (WGS) entry which is preliminary data.</text>
</comment>
<dbReference type="AlphaFoldDB" id="A0AAV7I775"/>
<organism evidence="1 2">
    <name type="scientific">Cotesia glomerata</name>
    <name type="common">Lepidopteran parasitic wasp</name>
    <name type="synonym">Apanteles glomeratus</name>
    <dbReference type="NCBI Taxonomy" id="32391"/>
    <lineage>
        <taxon>Eukaryota</taxon>
        <taxon>Metazoa</taxon>
        <taxon>Ecdysozoa</taxon>
        <taxon>Arthropoda</taxon>
        <taxon>Hexapoda</taxon>
        <taxon>Insecta</taxon>
        <taxon>Pterygota</taxon>
        <taxon>Neoptera</taxon>
        <taxon>Endopterygota</taxon>
        <taxon>Hymenoptera</taxon>
        <taxon>Apocrita</taxon>
        <taxon>Ichneumonoidea</taxon>
        <taxon>Braconidae</taxon>
        <taxon>Microgastrinae</taxon>
        <taxon>Cotesia</taxon>
    </lineage>
</organism>
<reference evidence="1 2" key="1">
    <citation type="journal article" date="2021" name="J. Hered.">
        <title>A chromosome-level genome assembly of the parasitoid wasp, Cotesia glomerata (Hymenoptera: Braconidae).</title>
        <authorList>
            <person name="Pinto B.J."/>
            <person name="Weis J.J."/>
            <person name="Gamble T."/>
            <person name="Ode P.J."/>
            <person name="Paul R."/>
            <person name="Zaspel J.M."/>
        </authorList>
    </citation>
    <scope>NUCLEOTIDE SEQUENCE [LARGE SCALE GENOMIC DNA]</scope>
    <source>
        <strain evidence="1">CgM1</strain>
    </source>
</reference>
<accession>A0AAV7I775</accession>
<evidence type="ECO:0000313" key="1">
    <source>
        <dbReference type="EMBL" id="KAH0554492.1"/>
    </source>
</evidence>
<gene>
    <name evidence="1" type="ORF">KQX54_010987</name>
</gene>
<name>A0AAV7I775_COTGL</name>
<evidence type="ECO:0000313" key="2">
    <source>
        <dbReference type="Proteomes" id="UP000826195"/>
    </source>
</evidence>
<protein>
    <submittedName>
        <fullName evidence="1">Uncharacterized protein</fullName>
    </submittedName>
</protein>
<dbReference type="EMBL" id="JAHXZJ010001119">
    <property type="protein sequence ID" value="KAH0554492.1"/>
    <property type="molecule type" value="Genomic_DNA"/>
</dbReference>
<proteinExistence type="predicted"/>
<dbReference type="Proteomes" id="UP000826195">
    <property type="component" value="Unassembled WGS sequence"/>
</dbReference>
<keyword evidence="2" id="KW-1185">Reference proteome</keyword>
<sequence>MRRNSEHKKVNNRRLRECIRSRLRYCVVACTAMPEMRAGSIGDSLKNSPAVMAVYINIESRDKTSRGYCKTCIKLRDMDDEKRGKGGGRGSIRY</sequence>